<proteinExistence type="predicted"/>
<dbReference type="Proteomes" id="UP000016927">
    <property type="component" value="Unassembled WGS sequence"/>
</dbReference>
<dbReference type="GO" id="GO:0006436">
    <property type="term" value="P:tryptophanyl-tRNA aminoacylation"/>
    <property type="evidence" value="ECO:0007669"/>
    <property type="project" value="TreeGrafter"/>
</dbReference>
<dbReference type="GO" id="GO:0005737">
    <property type="term" value="C:cytoplasm"/>
    <property type="evidence" value="ECO:0007669"/>
    <property type="project" value="TreeGrafter"/>
</dbReference>
<dbReference type="HOGENOM" id="CLU_1390606_0_0_1"/>
<gene>
    <name evidence="2" type="ORF">NBO_1530gi001</name>
</gene>
<dbReference type="PANTHER" id="PTHR10055">
    <property type="entry name" value="TRYPTOPHANYL-TRNA SYNTHETASE"/>
    <property type="match status" value="1"/>
</dbReference>
<keyword evidence="3" id="KW-1185">Reference proteome</keyword>
<keyword evidence="2" id="KW-0030">Aminoacyl-tRNA synthetase</keyword>
<keyword evidence="2" id="KW-0436">Ligase</keyword>
<evidence type="ECO:0000313" key="3">
    <source>
        <dbReference type="Proteomes" id="UP000016927"/>
    </source>
</evidence>
<dbReference type="GO" id="GO:0004830">
    <property type="term" value="F:tryptophan-tRNA ligase activity"/>
    <property type="evidence" value="ECO:0007669"/>
    <property type="project" value="TreeGrafter"/>
</dbReference>
<dbReference type="OrthoDB" id="10261385at2759"/>
<accession>R0MAV0</accession>
<evidence type="ECO:0000256" key="1">
    <source>
        <dbReference type="ARBA" id="ARBA00030268"/>
    </source>
</evidence>
<dbReference type="InterPro" id="IPR014729">
    <property type="entry name" value="Rossmann-like_a/b/a_fold"/>
</dbReference>
<protein>
    <recommendedName>
        <fullName evidence="1">Tryptophanyl-tRNA synthetase</fullName>
    </recommendedName>
</protein>
<name>R0MAV0_NOSB1</name>
<reference evidence="2 3" key="1">
    <citation type="journal article" date="2013" name="BMC Genomics">
        <title>Comparative genomics of parasitic silkworm microsporidia reveal an association between genome expansion and host adaptation.</title>
        <authorList>
            <person name="Pan G."/>
            <person name="Xu J."/>
            <person name="Li T."/>
            <person name="Xia Q."/>
            <person name="Liu S.L."/>
            <person name="Zhang G."/>
            <person name="Li S."/>
            <person name="Li C."/>
            <person name="Liu H."/>
            <person name="Yang L."/>
            <person name="Liu T."/>
            <person name="Zhang X."/>
            <person name="Wu Z."/>
            <person name="Fan W."/>
            <person name="Dang X."/>
            <person name="Xiang H."/>
            <person name="Tao M."/>
            <person name="Li Y."/>
            <person name="Hu J."/>
            <person name="Li Z."/>
            <person name="Lin L."/>
            <person name="Luo J."/>
            <person name="Geng L."/>
            <person name="Wang L."/>
            <person name="Long M."/>
            <person name="Wan Y."/>
            <person name="He N."/>
            <person name="Zhang Z."/>
            <person name="Lu C."/>
            <person name="Keeling P.J."/>
            <person name="Wang J."/>
            <person name="Xiang Z."/>
            <person name="Zhou Z."/>
        </authorList>
    </citation>
    <scope>NUCLEOTIDE SEQUENCE [LARGE SCALE GENOMIC DNA]</scope>
    <source>
        <strain evidence="3">CQ1 / CVCC 102059</strain>
    </source>
</reference>
<dbReference type="PANTHER" id="PTHR10055:SF1">
    <property type="entry name" value="TRYPTOPHAN--TRNA LIGASE, CYTOPLASMIC"/>
    <property type="match status" value="1"/>
</dbReference>
<dbReference type="AlphaFoldDB" id="R0MAV0"/>
<evidence type="ECO:0000313" key="2">
    <source>
        <dbReference type="EMBL" id="EOB11170.1"/>
    </source>
</evidence>
<dbReference type="EMBL" id="KB910437">
    <property type="protein sequence ID" value="EOB11170.1"/>
    <property type="molecule type" value="Genomic_DNA"/>
</dbReference>
<organism evidence="2 3">
    <name type="scientific">Nosema bombycis (strain CQ1 / CVCC 102059)</name>
    <name type="common">Microsporidian parasite</name>
    <name type="synonym">Pebrine of silkworm</name>
    <dbReference type="NCBI Taxonomy" id="578461"/>
    <lineage>
        <taxon>Eukaryota</taxon>
        <taxon>Fungi</taxon>
        <taxon>Fungi incertae sedis</taxon>
        <taxon>Microsporidia</taxon>
        <taxon>Nosematidae</taxon>
        <taxon>Nosema</taxon>
    </lineage>
</organism>
<dbReference type="VEuPathDB" id="MicrosporidiaDB:NBO_1530gi001"/>
<sequence length="196" mass="23172">MNQKITPWEAYTNNDDKTKGIDYKQLINQFGCSEFSEYFTKRLEILTGSKAHRFFRRNIVFAHRDFDIFLKKAEDKKPIYLYTGRGPSSHSMHLGHTVPFLLCVYLQKAFKMPLVIQITDDEKFLWKNLKIEESIQLGKENVACRANPRAEFATCTTHHQDPQFEFFFNLKIPRSWIRTATYQIGLVQAYSWTMVR</sequence>
<dbReference type="STRING" id="578461.R0MAV0"/>
<dbReference type="Gene3D" id="3.40.50.620">
    <property type="entry name" value="HUPs"/>
    <property type="match status" value="1"/>
</dbReference>
<dbReference type="SUPFAM" id="SSF52374">
    <property type="entry name" value="Nucleotidylyl transferase"/>
    <property type="match status" value="1"/>
</dbReference>